<evidence type="ECO:0000313" key="2">
    <source>
        <dbReference type="Proteomes" id="UP000811365"/>
    </source>
</evidence>
<name>A0A9E1M173_9FIRM</name>
<comment type="caution">
    <text evidence="1">The sequence shown here is derived from an EMBL/GenBank/DDBJ whole genome shotgun (WGS) entry which is preliminary data.</text>
</comment>
<dbReference type="Proteomes" id="UP000811365">
    <property type="component" value="Unassembled WGS sequence"/>
</dbReference>
<dbReference type="EMBL" id="JAGZYH010000033">
    <property type="protein sequence ID" value="MBS6622352.1"/>
    <property type="molecule type" value="Genomic_DNA"/>
</dbReference>
<organism evidence="1 2">
    <name type="scientific">Faecalibacterium prausnitzii</name>
    <dbReference type="NCBI Taxonomy" id="853"/>
    <lineage>
        <taxon>Bacteria</taxon>
        <taxon>Bacillati</taxon>
        <taxon>Bacillota</taxon>
        <taxon>Clostridia</taxon>
        <taxon>Eubacteriales</taxon>
        <taxon>Oscillospiraceae</taxon>
        <taxon>Faecalibacterium</taxon>
    </lineage>
</organism>
<gene>
    <name evidence="1" type="ORF">KH315_09370</name>
</gene>
<protein>
    <submittedName>
        <fullName evidence="1">Uncharacterized protein</fullName>
    </submittedName>
</protein>
<proteinExistence type="predicted"/>
<accession>A0A9E1M173</accession>
<sequence>MKRKSDIVREAVAAGNFKEALRIAKGFRINITAEQRDTMCRAYECIVHPDFYRQLGTDIPTAINAGVEIVTQIYG</sequence>
<dbReference type="AlphaFoldDB" id="A0A9E1M173"/>
<reference evidence="1" key="1">
    <citation type="submission" date="2021-02" db="EMBL/GenBank/DDBJ databases">
        <title>Infant gut strain persistence is associated with maternal origin, phylogeny, and functional potential including surface adhesion and iron acquisition.</title>
        <authorList>
            <person name="Lou Y.C."/>
        </authorList>
    </citation>
    <scope>NUCLEOTIDE SEQUENCE</scope>
    <source>
        <strain evidence="1">L2_039_000G1_dasL2_039_000G1_maxbin2.maxbin.077</strain>
    </source>
</reference>
<evidence type="ECO:0000313" key="1">
    <source>
        <dbReference type="EMBL" id="MBS6622352.1"/>
    </source>
</evidence>